<keyword evidence="1" id="KW-0812">Transmembrane</keyword>
<proteinExistence type="predicted"/>
<dbReference type="Proteomes" id="UP001492541">
    <property type="component" value="Chromosome"/>
</dbReference>
<evidence type="ECO:0000256" key="1">
    <source>
        <dbReference type="SAM" id="Phobius"/>
    </source>
</evidence>
<feature type="transmembrane region" description="Helical" evidence="1">
    <location>
        <begin position="56"/>
        <end position="72"/>
    </location>
</feature>
<dbReference type="RefSeq" id="WP_193807266.1">
    <property type="nucleotide sequence ID" value="NZ_CP087714.1"/>
</dbReference>
<accession>A0ABZ3H346</accession>
<keyword evidence="1" id="KW-0472">Membrane</keyword>
<feature type="transmembrane region" description="Helical" evidence="1">
    <location>
        <begin position="131"/>
        <end position="150"/>
    </location>
</feature>
<keyword evidence="2" id="KW-0378">Hydrolase</keyword>
<sequence length="160" mass="18592">MLLFGHIGITLGIFWFAEEKFGFRFDYRLVVFASLLPDIIDKLIGRVILPIGTGRLIGHTLLFILILTLISVRRKNLLPLPLASFVHLLEDEMWNYPATSFWPLFGNFRTGENISFQEYIMELLKQYEPSLSYTFISEVIGFIIILVFFLKKKMRAKLNA</sequence>
<gene>
    <name evidence="2" type="ORF">LPQ35_09965</name>
</gene>
<dbReference type="GeneID" id="90450021"/>
<organism evidence="2 3">
    <name type="scientific">Geoglobus acetivorans</name>
    <dbReference type="NCBI Taxonomy" id="565033"/>
    <lineage>
        <taxon>Archaea</taxon>
        <taxon>Methanobacteriati</taxon>
        <taxon>Methanobacteriota</taxon>
        <taxon>Archaeoglobi</taxon>
        <taxon>Archaeoglobales</taxon>
        <taxon>Archaeoglobaceae</taxon>
        <taxon>Geoglobus</taxon>
    </lineage>
</organism>
<evidence type="ECO:0000313" key="3">
    <source>
        <dbReference type="Proteomes" id="UP001492541"/>
    </source>
</evidence>
<dbReference type="EMBL" id="CP087714">
    <property type="protein sequence ID" value="XAT63569.1"/>
    <property type="molecule type" value="Genomic_DNA"/>
</dbReference>
<evidence type="ECO:0000313" key="2">
    <source>
        <dbReference type="EMBL" id="XAT63569.1"/>
    </source>
</evidence>
<reference evidence="2 3" key="1">
    <citation type="submission" date="2021-11" db="EMBL/GenBank/DDBJ databases">
        <title>Whole genome of Geoglobus acetivorans.</title>
        <authorList>
            <person name="Liu D."/>
        </authorList>
    </citation>
    <scope>NUCLEOTIDE SEQUENCE [LARGE SCALE GENOMIC DNA]</scope>
    <source>
        <strain evidence="2 3">SBH6</strain>
    </source>
</reference>
<dbReference type="GO" id="GO:0016787">
    <property type="term" value="F:hydrolase activity"/>
    <property type="evidence" value="ECO:0007669"/>
    <property type="project" value="UniProtKB-KW"/>
</dbReference>
<dbReference type="InterPro" id="IPR007404">
    <property type="entry name" value="YdjM-like"/>
</dbReference>
<protein>
    <submittedName>
        <fullName evidence="2">Metal-dependent hydrolase</fullName>
    </submittedName>
</protein>
<keyword evidence="1" id="KW-1133">Transmembrane helix</keyword>
<dbReference type="Pfam" id="PF04307">
    <property type="entry name" value="YdjM"/>
    <property type="match status" value="1"/>
</dbReference>
<name>A0ABZ3H346_GEOAI</name>
<keyword evidence="3" id="KW-1185">Reference proteome</keyword>